<keyword evidence="7" id="KW-1185">Reference proteome</keyword>
<dbReference type="SUPFAM" id="SSF48264">
    <property type="entry name" value="Cytochrome P450"/>
    <property type="match status" value="1"/>
</dbReference>
<dbReference type="Proteomes" id="UP000541444">
    <property type="component" value="Unassembled WGS sequence"/>
</dbReference>
<dbReference type="AlphaFoldDB" id="A0A7J7MZE7"/>
<keyword evidence="5" id="KW-1133">Transmembrane helix</keyword>
<dbReference type="OrthoDB" id="1470350at2759"/>
<dbReference type="InterPro" id="IPR036396">
    <property type="entry name" value="Cyt_P450_sf"/>
</dbReference>
<proteinExistence type="inferred from homology"/>
<dbReference type="Pfam" id="PF00067">
    <property type="entry name" value="p450"/>
    <property type="match status" value="2"/>
</dbReference>
<organism evidence="6 7">
    <name type="scientific">Kingdonia uniflora</name>
    <dbReference type="NCBI Taxonomy" id="39325"/>
    <lineage>
        <taxon>Eukaryota</taxon>
        <taxon>Viridiplantae</taxon>
        <taxon>Streptophyta</taxon>
        <taxon>Embryophyta</taxon>
        <taxon>Tracheophyta</taxon>
        <taxon>Spermatophyta</taxon>
        <taxon>Magnoliopsida</taxon>
        <taxon>Ranunculales</taxon>
        <taxon>Circaeasteraceae</taxon>
        <taxon>Kingdonia</taxon>
    </lineage>
</organism>
<dbReference type="GO" id="GO:0044550">
    <property type="term" value="P:secondary metabolite biosynthetic process"/>
    <property type="evidence" value="ECO:0007669"/>
    <property type="project" value="UniProtKB-ARBA"/>
</dbReference>
<feature type="transmembrane region" description="Helical" evidence="5">
    <location>
        <begin position="23"/>
        <end position="56"/>
    </location>
</feature>
<keyword evidence="3" id="KW-0560">Oxidoreductase</keyword>
<keyword evidence="5" id="KW-0472">Membrane</keyword>
<evidence type="ECO:0000313" key="7">
    <source>
        <dbReference type="Proteomes" id="UP000541444"/>
    </source>
</evidence>
<evidence type="ECO:0000256" key="4">
    <source>
        <dbReference type="ARBA" id="ARBA00023004"/>
    </source>
</evidence>
<evidence type="ECO:0000256" key="1">
    <source>
        <dbReference type="ARBA" id="ARBA00010617"/>
    </source>
</evidence>
<keyword evidence="2" id="KW-0479">Metal-binding</keyword>
<evidence type="ECO:0000256" key="5">
    <source>
        <dbReference type="SAM" id="Phobius"/>
    </source>
</evidence>
<dbReference type="EMBL" id="JACGCM010001165">
    <property type="protein sequence ID" value="KAF6160301.1"/>
    <property type="molecule type" value="Genomic_DNA"/>
</dbReference>
<dbReference type="GO" id="GO:0020037">
    <property type="term" value="F:heme binding"/>
    <property type="evidence" value="ECO:0007669"/>
    <property type="project" value="InterPro"/>
</dbReference>
<sequence length="448" mass="51827">MDSFVVIFNHSVSTSLASMHPLYVVFSVIVYTLALIVLPLFLIITVFAITFLVIYIKELITQEQQPPIAGPVFNHLVYFNTMFDYHSYLARKYCTYRMITPTHSEIYTVDPRNVKHVLKTNFSNYGKGQYNYGIMKDLFEDGIFAVDGEKWRHQRKLASYEFSTKVLRDFSSVIFLANAAKLVAKVSEAATSNIMMDLQELLMKCTLDSIFKVGFGTELNSLSGSDEIGYQFSKAFDDANVSVYWRYVDPSWKIKRILNIGSEASLRRNIKVIDAFVLRLIRRKRKQMKNEKDEKCTKEDILSRFLVESEKDPENMTDRYLRDIILNFLIAGKDTSANTLTWFFYMLCKHPFVQEKVVQEVRDAMKGSENPSIQEFTELDGKSSEKEDVLPDGSRVKKGDGVSYMPYAMGRMTLVWGEDAEEFRPERWIENGIFRPESPFRFVTFQAS</sequence>
<dbReference type="Gene3D" id="1.10.630.10">
    <property type="entry name" value="Cytochrome P450"/>
    <property type="match status" value="1"/>
</dbReference>
<dbReference type="GO" id="GO:0004497">
    <property type="term" value="F:monooxygenase activity"/>
    <property type="evidence" value="ECO:0007669"/>
    <property type="project" value="InterPro"/>
</dbReference>
<evidence type="ECO:0000256" key="3">
    <source>
        <dbReference type="ARBA" id="ARBA00023002"/>
    </source>
</evidence>
<accession>A0A7J7MZE7</accession>
<keyword evidence="5" id="KW-0812">Transmembrane</keyword>
<comment type="similarity">
    <text evidence="1">Belongs to the cytochrome P450 family.</text>
</comment>
<gene>
    <name evidence="6" type="ORF">GIB67_019070</name>
</gene>
<evidence type="ECO:0000313" key="6">
    <source>
        <dbReference type="EMBL" id="KAF6160301.1"/>
    </source>
</evidence>
<evidence type="ECO:0008006" key="8">
    <source>
        <dbReference type="Google" id="ProtNLM"/>
    </source>
</evidence>
<comment type="caution">
    <text evidence="6">The sequence shown here is derived from an EMBL/GenBank/DDBJ whole genome shotgun (WGS) entry which is preliminary data.</text>
</comment>
<reference evidence="6 7" key="1">
    <citation type="journal article" date="2020" name="IScience">
        <title>Genome Sequencing of the Endangered Kingdonia uniflora (Circaeasteraceae, Ranunculales) Reveals Potential Mechanisms of Evolutionary Specialization.</title>
        <authorList>
            <person name="Sun Y."/>
            <person name="Deng T."/>
            <person name="Zhang A."/>
            <person name="Moore M.J."/>
            <person name="Landis J.B."/>
            <person name="Lin N."/>
            <person name="Zhang H."/>
            <person name="Zhang X."/>
            <person name="Huang J."/>
            <person name="Zhang X."/>
            <person name="Sun H."/>
            <person name="Wang H."/>
        </authorList>
    </citation>
    <scope>NUCLEOTIDE SEQUENCE [LARGE SCALE GENOMIC DNA]</scope>
    <source>
        <strain evidence="6">TB1705</strain>
        <tissue evidence="6">Leaf</tissue>
    </source>
</reference>
<keyword evidence="4" id="KW-0408">Iron</keyword>
<dbReference type="InterPro" id="IPR001128">
    <property type="entry name" value="Cyt_P450"/>
</dbReference>
<evidence type="ECO:0000256" key="2">
    <source>
        <dbReference type="ARBA" id="ARBA00022723"/>
    </source>
</evidence>
<dbReference type="GO" id="GO:0005506">
    <property type="term" value="F:iron ion binding"/>
    <property type="evidence" value="ECO:0007669"/>
    <property type="project" value="InterPro"/>
</dbReference>
<dbReference type="GO" id="GO:0016705">
    <property type="term" value="F:oxidoreductase activity, acting on paired donors, with incorporation or reduction of molecular oxygen"/>
    <property type="evidence" value="ECO:0007669"/>
    <property type="project" value="InterPro"/>
</dbReference>
<protein>
    <recommendedName>
        <fullName evidence="8">Cytochrome P450</fullName>
    </recommendedName>
</protein>
<dbReference type="PANTHER" id="PTHR24296">
    <property type="entry name" value="CYTOCHROME P450"/>
    <property type="match status" value="1"/>
</dbReference>
<name>A0A7J7MZE7_9MAGN</name>